<accession>A0A2K8U1S8</accession>
<dbReference type="PANTHER" id="PTHR22926:SF3">
    <property type="entry name" value="UNDECAPRENYL-PHOSPHATE ALPHA-N-ACETYLGLUCOSAMINYL 1-PHOSPHATE TRANSFERASE"/>
    <property type="match status" value="1"/>
</dbReference>
<feature type="transmembrane region" description="Helical" evidence="8">
    <location>
        <begin position="52"/>
        <end position="71"/>
    </location>
</feature>
<evidence type="ECO:0000256" key="7">
    <source>
        <dbReference type="PIRSR" id="PIRSR600715-1"/>
    </source>
</evidence>
<feature type="transmembrane region" description="Helical" evidence="8">
    <location>
        <begin position="164"/>
        <end position="181"/>
    </location>
</feature>
<dbReference type="PANTHER" id="PTHR22926">
    <property type="entry name" value="PHOSPHO-N-ACETYLMURAMOYL-PENTAPEPTIDE-TRANSFERASE"/>
    <property type="match status" value="1"/>
</dbReference>
<reference evidence="9 10" key="1">
    <citation type="submission" date="2017-03" db="EMBL/GenBank/DDBJ databases">
        <title>Complete genome sequence of Candidatus 'Thiodictyon syntrophicum' sp. nov. strain Cad16T, a photolithoautotroph purple sulfur bacterium isolated from an alpine meromictic lake.</title>
        <authorList>
            <person name="Luedin S.M."/>
            <person name="Pothier J.F."/>
            <person name="Danza F."/>
            <person name="Storelli N."/>
            <person name="Wittwer M."/>
            <person name="Tonolla M."/>
        </authorList>
    </citation>
    <scope>NUCLEOTIDE SEQUENCE [LARGE SCALE GENOMIC DNA]</scope>
    <source>
        <strain evidence="9 10">Cad16T</strain>
    </source>
</reference>
<protein>
    <submittedName>
        <fullName evidence="9">Glycosyl transferase</fullName>
    </submittedName>
</protein>
<evidence type="ECO:0000256" key="6">
    <source>
        <dbReference type="ARBA" id="ARBA00023136"/>
    </source>
</evidence>
<evidence type="ECO:0000256" key="4">
    <source>
        <dbReference type="ARBA" id="ARBA00022692"/>
    </source>
</evidence>
<dbReference type="GO" id="GO:0016780">
    <property type="term" value="F:phosphotransferase activity, for other substituted phosphate groups"/>
    <property type="evidence" value="ECO:0007669"/>
    <property type="project" value="InterPro"/>
</dbReference>
<evidence type="ECO:0000256" key="2">
    <source>
        <dbReference type="ARBA" id="ARBA00022475"/>
    </source>
</evidence>
<dbReference type="AlphaFoldDB" id="A0A2K8U1S8"/>
<feature type="transmembrane region" description="Helical" evidence="8">
    <location>
        <begin position="212"/>
        <end position="233"/>
    </location>
</feature>
<sequence length="345" mass="36144">MTLDLPGLAVLAVAFLLSAVAARWLAGRPPGTAALLDHPNARSLHQVPVPRSGGLAVLLGLLATLALGWGGGAVPTALWWIAAAALPVAVVSLFDDLGHVSRRLRLAVHVGAALVLLAGGCAWDSLTLPGLDWPLPAALGGLLSVLYVVWMVNLYNFMDGMDGFAGGMALFGFGALAVLGWRAGDPAFALAAAAVVAAAAGFLLSNFPPARIFLGDLGSSTLGLLAAGFSLWGASAQLFPLWVAWLAFSPFIVDATWTLARRLARGERVWEAHRSHHYQRLVLAGWGHRTTVLRAYALMAAVAAGAVAAPGLAPPQQWQLLLAWAIIYALIHLRVRLAERQGSPQ</sequence>
<feature type="transmembrane region" description="Helical" evidence="8">
    <location>
        <begin position="138"/>
        <end position="157"/>
    </location>
</feature>
<dbReference type="GO" id="GO:0046872">
    <property type="term" value="F:metal ion binding"/>
    <property type="evidence" value="ECO:0007669"/>
    <property type="project" value="UniProtKB-KW"/>
</dbReference>
<name>A0A2K8U1S8_9GAMM</name>
<dbReference type="Pfam" id="PF00953">
    <property type="entry name" value="Glycos_transf_4"/>
    <property type="match status" value="1"/>
</dbReference>
<dbReference type="Proteomes" id="UP000232638">
    <property type="component" value="Chromosome"/>
</dbReference>
<feature type="transmembrane region" description="Helical" evidence="8">
    <location>
        <begin position="187"/>
        <end position="205"/>
    </location>
</feature>
<proteinExistence type="predicted"/>
<feature type="transmembrane region" description="Helical" evidence="8">
    <location>
        <begin position="106"/>
        <end position="126"/>
    </location>
</feature>
<keyword evidence="7" id="KW-0460">Magnesium</keyword>
<evidence type="ECO:0000313" key="10">
    <source>
        <dbReference type="Proteomes" id="UP000232638"/>
    </source>
</evidence>
<feature type="transmembrane region" description="Helical" evidence="8">
    <location>
        <begin position="318"/>
        <end position="335"/>
    </location>
</feature>
<dbReference type="GO" id="GO:0044038">
    <property type="term" value="P:cell wall macromolecule biosynthetic process"/>
    <property type="evidence" value="ECO:0007669"/>
    <property type="project" value="TreeGrafter"/>
</dbReference>
<evidence type="ECO:0000256" key="3">
    <source>
        <dbReference type="ARBA" id="ARBA00022679"/>
    </source>
</evidence>
<feature type="binding site" evidence="7">
    <location>
        <position position="156"/>
    </location>
    <ligand>
        <name>Mg(2+)</name>
        <dbReference type="ChEBI" id="CHEBI:18420"/>
    </ligand>
</feature>
<dbReference type="OrthoDB" id="9783652at2"/>
<feature type="binding site" evidence="7">
    <location>
        <position position="216"/>
    </location>
    <ligand>
        <name>Mg(2+)</name>
        <dbReference type="ChEBI" id="CHEBI:18420"/>
    </ligand>
</feature>
<gene>
    <name evidence="9" type="ORF">THSYN_00145</name>
</gene>
<dbReference type="GO" id="GO:0009103">
    <property type="term" value="P:lipopolysaccharide biosynthetic process"/>
    <property type="evidence" value="ECO:0007669"/>
    <property type="project" value="TreeGrafter"/>
</dbReference>
<organism evidence="9 10">
    <name type="scientific">Candidatus Thiodictyon syntrophicum</name>
    <dbReference type="NCBI Taxonomy" id="1166950"/>
    <lineage>
        <taxon>Bacteria</taxon>
        <taxon>Pseudomonadati</taxon>
        <taxon>Pseudomonadota</taxon>
        <taxon>Gammaproteobacteria</taxon>
        <taxon>Chromatiales</taxon>
        <taxon>Chromatiaceae</taxon>
        <taxon>Thiodictyon</taxon>
    </lineage>
</organism>
<evidence type="ECO:0000256" key="1">
    <source>
        <dbReference type="ARBA" id="ARBA00004651"/>
    </source>
</evidence>
<keyword evidence="2" id="KW-1003">Cell membrane</keyword>
<comment type="cofactor">
    <cofactor evidence="7">
        <name>Mg(2+)</name>
        <dbReference type="ChEBI" id="CHEBI:18420"/>
    </cofactor>
</comment>
<evidence type="ECO:0000313" key="9">
    <source>
        <dbReference type="EMBL" id="AUB79524.1"/>
    </source>
</evidence>
<keyword evidence="10" id="KW-1185">Reference proteome</keyword>
<keyword evidence="7" id="KW-0479">Metal-binding</keyword>
<dbReference type="GO" id="GO:0005886">
    <property type="term" value="C:plasma membrane"/>
    <property type="evidence" value="ECO:0007669"/>
    <property type="project" value="UniProtKB-SubCell"/>
</dbReference>
<dbReference type="InterPro" id="IPR000715">
    <property type="entry name" value="Glycosyl_transferase_4"/>
</dbReference>
<dbReference type="EMBL" id="CP020370">
    <property type="protein sequence ID" value="AUB79524.1"/>
    <property type="molecule type" value="Genomic_DNA"/>
</dbReference>
<keyword evidence="3 9" id="KW-0808">Transferase</keyword>
<evidence type="ECO:0000256" key="5">
    <source>
        <dbReference type="ARBA" id="ARBA00022989"/>
    </source>
</evidence>
<keyword evidence="4 8" id="KW-0812">Transmembrane</keyword>
<dbReference type="KEGG" id="tsy:THSYN_00145"/>
<comment type="subcellular location">
    <subcellularLocation>
        <location evidence="1">Cell membrane</location>
        <topology evidence="1">Multi-pass membrane protein</topology>
    </subcellularLocation>
</comment>
<keyword evidence="6 8" id="KW-0472">Membrane</keyword>
<feature type="transmembrane region" description="Helical" evidence="8">
    <location>
        <begin position="6"/>
        <end position="26"/>
    </location>
</feature>
<feature type="transmembrane region" description="Helical" evidence="8">
    <location>
        <begin position="239"/>
        <end position="260"/>
    </location>
</feature>
<feature type="transmembrane region" description="Helical" evidence="8">
    <location>
        <begin position="77"/>
        <end position="94"/>
    </location>
</feature>
<evidence type="ECO:0000256" key="8">
    <source>
        <dbReference type="SAM" id="Phobius"/>
    </source>
</evidence>
<feature type="transmembrane region" description="Helical" evidence="8">
    <location>
        <begin position="293"/>
        <end position="312"/>
    </location>
</feature>
<dbReference type="GO" id="GO:0071555">
    <property type="term" value="P:cell wall organization"/>
    <property type="evidence" value="ECO:0007669"/>
    <property type="project" value="TreeGrafter"/>
</dbReference>
<keyword evidence="5 8" id="KW-1133">Transmembrane helix</keyword>